<comment type="similarity">
    <text evidence="13">Belongs to the ubiquitin-conjugating enzyme family.</text>
</comment>
<evidence type="ECO:0000313" key="15">
    <source>
        <dbReference type="EMBL" id="CCC67152.1"/>
    </source>
</evidence>
<dbReference type="InterPro" id="IPR023313">
    <property type="entry name" value="UBQ-conjugating_AS"/>
</dbReference>
<dbReference type="SUPFAM" id="SSF54495">
    <property type="entry name" value="UBC-like"/>
    <property type="match status" value="1"/>
</dbReference>
<keyword evidence="4 13" id="KW-0833">Ubl conjugation pathway</keyword>
<dbReference type="OMA" id="CQVDFPD"/>
<dbReference type="eggNOG" id="KOG0420">
    <property type="taxonomic scope" value="Eukaryota"/>
</dbReference>
<dbReference type="AlphaFoldDB" id="G0V6Q6"/>
<dbReference type="InParanoid" id="G0V6Q6"/>
<dbReference type="OrthoDB" id="10249039at2759"/>
<comment type="pathway">
    <text evidence="1">Protein modification; protein neddylation.</text>
</comment>
<evidence type="ECO:0000256" key="2">
    <source>
        <dbReference type="ARBA" id="ARBA00022679"/>
    </source>
</evidence>
<evidence type="ECO:0000256" key="5">
    <source>
        <dbReference type="ARBA" id="ARBA00022840"/>
    </source>
</evidence>
<name>G0V6Q6_NAUCA</name>
<evidence type="ECO:0000256" key="7">
    <source>
        <dbReference type="ARBA" id="ARBA00044047"/>
    </source>
</evidence>
<dbReference type="EC" id="2.3.2.34" evidence="7"/>
<evidence type="ECO:0000256" key="12">
    <source>
        <dbReference type="PROSITE-ProRule" id="PRU10133"/>
    </source>
</evidence>
<dbReference type="Pfam" id="PF00179">
    <property type="entry name" value="UQ_con"/>
    <property type="match status" value="1"/>
</dbReference>
<sequence>MLKLRQLQEQKKRELHLKTATDGRAISATRQISAARIRLQRDIDDLELPPTVSLTICISPTDPSSLDNPLLDVIISPDEGYYKNGHFRFSLEFNDNYPMEPPKVVCRNRIYHPNIDVQGKVCLNILREDWSPALDLQSIIVGLLFLFLEPNAKDPLNTDAAAVFSKDSNAFAKFVRKTMEGYSLNSVSYDYVL</sequence>
<evidence type="ECO:0000256" key="6">
    <source>
        <dbReference type="ARBA" id="ARBA00043698"/>
    </source>
</evidence>
<dbReference type="PROSITE" id="PS50127">
    <property type="entry name" value="UBC_2"/>
    <property type="match status" value="1"/>
</dbReference>
<evidence type="ECO:0000256" key="8">
    <source>
        <dbReference type="ARBA" id="ARBA00044084"/>
    </source>
</evidence>
<dbReference type="GeneID" id="96900633"/>
<reference evidence="15 16" key="1">
    <citation type="journal article" date="2011" name="Proc. Natl. Acad. Sci. U.S.A.">
        <title>Evolutionary erosion of yeast sex chromosomes by mating-type switching accidents.</title>
        <authorList>
            <person name="Gordon J.L."/>
            <person name="Armisen D."/>
            <person name="Proux-Wera E."/>
            <person name="Oheigeartaigh S.S."/>
            <person name="Byrne K.P."/>
            <person name="Wolfe K.H."/>
        </authorList>
    </citation>
    <scope>NUCLEOTIDE SEQUENCE [LARGE SCALE GENOMIC DNA]</scope>
    <source>
        <strain evidence="16">ATCC 76901 / BCRC 22586 / CBS 4309 / NBRC 1992 / NRRL Y-12630</strain>
    </source>
</reference>
<dbReference type="EMBL" id="HE576752">
    <property type="protein sequence ID" value="CCC67152.1"/>
    <property type="molecule type" value="Genomic_DNA"/>
</dbReference>
<keyword evidence="16" id="KW-1185">Reference proteome</keyword>
<evidence type="ECO:0000256" key="3">
    <source>
        <dbReference type="ARBA" id="ARBA00022741"/>
    </source>
</evidence>
<dbReference type="PANTHER" id="PTHR24067">
    <property type="entry name" value="UBIQUITIN-CONJUGATING ENZYME E2"/>
    <property type="match status" value="1"/>
</dbReference>
<keyword evidence="5 13" id="KW-0067">ATP-binding</keyword>
<dbReference type="SMART" id="SM00212">
    <property type="entry name" value="UBCc"/>
    <property type="match status" value="1"/>
</dbReference>
<dbReference type="CDD" id="cd23794">
    <property type="entry name" value="UBCc_UBE2F_UBE2M"/>
    <property type="match status" value="1"/>
</dbReference>
<evidence type="ECO:0000313" key="16">
    <source>
        <dbReference type="Proteomes" id="UP000001640"/>
    </source>
</evidence>
<evidence type="ECO:0000256" key="10">
    <source>
        <dbReference type="ARBA" id="ARBA00044279"/>
    </source>
</evidence>
<evidence type="ECO:0000256" key="13">
    <source>
        <dbReference type="RuleBase" id="RU362109"/>
    </source>
</evidence>
<dbReference type="InterPro" id="IPR016135">
    <property type="entry name" value="UBQ-conjugating_enzyme/RWD"/>
</dbReference>
<dbReference type="FunCoup" id="G0V6Q6">
    <property type="interactions" value="884"/>
</dbReference>
<evidence type="ECO:0000259" key="14">
    <source>
        <dbReference type="PROSITE" id="PS50127"/>
    </source>
</evidence>
<dbReference type="Proteomes" id="UP000001640">
    <property type="component" value="Chromosome 1"/>
</dbReference>
<dbReference type="InterPro" id="IPR000608">
    <property type="entry name" value="UBC"/>
</dbReference>
<keyword evidence="2" id="KW-0808">Transferase</keyword>
<dbReference type="KEGG" id="ncs:NCAS_0A05940"/>
<dbReference type="STRING" id="1064592.G0V6Q6"/>
<dbReference type="GO" id="GO:0005524">
    <property type="term" value="F:ATP binding"/>
    <property type="evidence" value="ECO:0007669"/>
    <property type="project" value="UniProtKB-UniRule"/>
</dbReference>
<dbReference type="PROSITE" id="PS00183">
    <property type="entry name" value="UBC_1"/>
    <property type="match status" value="1"/>
</dbReference>
<protein>
    <recommendedName>
        <fullName evidence="9">NEDD8-conjugating enzyme UBC12</fullName>
        <ecNumber evidence="7">2.3.2.34</ecNumber>
    </recommendedName>
    <alternativeName>
        <fullName evidence="8">NEDD8-conjugating enzyme Ubc12</fullName>
    </alternativeName>
    <alternativeName>
        <fullName evidence="10">RUB1-conjugating enzyme</fullName>
    </alternativeName>
    <alternativeName>
        <fullName evidence="11">Ubiquitin carrier protein 12</fullName>
    </alternativeName>
</protein>
<accession>G0V6Q6</accession>
<dbReference type="GO" id="GO:0061654">
    <property type="term" value="F:NEDD8 conjugating enzyme activity"/>
    <property type="evidence" value="ECO:0007669"/>
    <property type="project" value="UniProtKB-EC"/>
</dbReference>
<feature type="active site" description="Glycyl thioester intermediate" evidence="12">
    <location>
        <position position="122"/>
    </location>
</feature>
<dbReference type="FunFam" id="3.10.110.10:FF:000005">
    <property type="entry name" value="NEDD8-conjugating enzyme Ubc12"/>
    <property type="match status" value="1"/>
</dbReference>
<evidence type="ECO:0000256" key="11">
    <source>
        <dbReference type="ARBA" id="ARBA00044315"/>
    </source>
</evidence>
<organism evidence="15 16">
    <name type="scientific">Naumovozyma castellii</name>
    <name type="common">Yeast</name>
    <name type="synonym">Saccharomyces castellii</name>
    <dbReference type="NCBI Taxonomy" id="27288"/>
    <lineage>
        <taxon>Eukaryota</taxon>
        <taxon>Fungi</taxon>
        <taxon>Dikarya</taxon>
        <taxon>Ascomycota</taxon>
        <taxon>Saccharomycotina</taxon>
        <taxon>Saccharomycetes</taxon>
        <taxon>Saccharomycetales</taxon>
        <taxon>Saccharomycetaceae</taxon>
        <taxon>Naumovozyma</taxon>
    </lineage>
</organism>
<evidence type="ECO:0000256" key="4">
    <source>
        <dbReference type="ARBA" id="ARBA00022786"/>
    </source>
</evidence>
<feature type="domain" description="UBC core" evidence="14">
    <location>
        <begin position="34"/>
        <end position="184"/>
    </location>
</feature>
<reference key="2">
    <citation type="submission" date="2011-08" db="EMBL/GenBank/DDBJ databases">
        <title>Genome sequence of Naumovozyma castellii.</title>
        <authorList>
            <person name="Gordon J.L."/>
            <person name="Armisen D."/>
            <person name="Proux-Wera E."/>
            <person name="OhEigeartaigh S.S."/>
            <person name="Byrne K.P."/>
            <person name="Wolfe K.H."/>
        </authorList>
    </citation>
    <scope>NUCLEOTIDE SEQUENCE</scope>
    <source>
        <strain>Type strain:CBS 4309</strain>
    </source>
</reference>
<dbReference type="GO" id="GO:0045116">
    <property type="term" value="P:protein neddylation"/>
    <property type="evidence" value="ECO:0007669"/>
    <property type="project" value="EnsemblFungi"/>
</dbReference>
<dbReference type="Gene3D" id="3.10.110.10">
    <property type="entry name" value="Ubiquitin Conjugating Enzyme"/>
    <property type="match status" value="1"/>
</dbReference>
<keyword evidence="3 13" id="KW-0547">Nucleotide-binding</keyword>
<gene>
    <name evidence="15" type="primary">NCAS0A05940</name>
    <name evidence="15" type="ordered locus">NCAS_0A05940</name>
</gene>
<comment type="catalytic activity">
    <reaction evidence="6">
        <text>[E1 NEDD8-activating enzyme]-S-[NEDD8 protein]-yl-L-cysteine + [E2 NEDD8-conjugating enzyme]-L-cysteine = [E1 NEDD8-activating enzyme]-L-cysteine + [E2 NEDD8-conjugating enzyme]-S-[NEDD8-protein]-yl-L-cysteine.</text>
        <dbReference type="EC" id="2.3.2.34"/>
    </reaction>
</comment>
<evidence type="ECO:0000256" key="1">
    <source>
        <dbReference type="ARBA" id="ARBA00005032"/>
    </source>
</evidence>
<dbReference type="HOGENOM" id="CLU_030988_6_0_1"/>
<evidence type="ECO:0000256" key="9">
    <source>
        <dbReference type="ARBA" id="ARBA00044092"/>
    </source>
</evidence>
<dbReference type="RefSeq" id="XP_003673535.1">
    <property type="nucleotide sequence ID" value="XM_003673487.1"/>
</dbReference>
<dbReference type="InterPro" id="IPR050113">
    <property type="entry name" value="Ub_conjugating_enzyme"/>
</dbReference>
<proteinExistence type="inferred from homology"/>